<dbReference type="Proteomes" id="UP000823637">
    <property type="component" value="Unassembled WGS sequence"/>
</dbReference>
<evidence type="ECO:0000256" key="1">
    <source>
        <dbReference type="SAM" id="Phobius"/>
    </source>
</evidence>
<sequence length="54" mass="5896">MEVLNIILIIAAFIIGGGFSVFIMVFYQNKKAKGIIENAKAEGEAIKKAKLLEV</sequence>
<protein>
    <submittedName>
        <fullName evidence="2">Uncharacterized protein</fullName>
    </submittedName>
</protein>
<dbReference type="EMBL" id="JADIMR010000099">
    <property type="protein sequence ID" value="MBO8447400.1"/>
    <property type="molecule type" value="Genomic_DNA"/>
</dbReference>
<accession>A0A9D9EIA8</accession>
<proteinExistence type="predicted"/>
<keyword evidence="1" id="KW-0812">Transmembrane</keyword>
<reference evidence="2" key="1">
    <citation type="submission" date="2020-10" db="EMBL/GenBank/DDBJ databases">
        <authorList>
            <person name="Gilroy R."/>
        </authorList>
    </citation>
    <scope>NUCLEOTIDE SEQUENCE</scope>
    <source>
        <strain evidence="2">D3-1215</strain>
    </source>
</reference>
<reference evidence="2" key="2">
    <citation type="journal article" date="2021" name="PeerJ">
        <title>Extensive microbial diversity within the chicken gut microbiome revealed by metagenomics and culture.</title>
        <authorList>
            <person name="Gilroy R."/>
            <person name="Ravi A."/>
            <person name="Getino M."/>
            <person name="Pursley I."/>
            <person name="Horton D.L."/>
            <person name="Alikhan N.F."/>
            <person name="Baker D."/>
            <person name="Gharbi K."/>
            <person name="Hall N."/>
            <person name="Watson M."/>
            <person name="Adriaenssens E.M."/>
            <person name="Foster-Nyarko E."/>
            <person name="Jarju S."/>
            <person name="Secka A."/>
            <person name="Antonio M."/>
            <person name="Oren A."/>
            <person name="Chaudhuri R.R."/>
            <person name="La Ragione R."/>
            <person name="Hildebrand F."/>
            <person name="Pallen M.J."/>
        </authorList>
    </citation>
    <scope>NUCLEOTIDE SEQUENCE</scope>
    <source>
        <strain evidence="2">D3-1215</strain>
    </source>
</reference>
<dbReference type="AlphaFoldDB" id="A0A9D9EIA8"/>
<name>A0A9D9EIA8_9BACT</name>
<gene>
    <name evidence="2" type="ORF">IAC32_06620</name>
</gene>
<comment type="caution">
    <text evidence="2">The sequence shown here is derived from an EMBL/GenBank/DDBJ whole genome shotgun (WGS) entry which is preliminary data.</text>
</comment>
<keyword evidence="1" id="KW-1133">Transmembrane helix</keyword>
<keyword evidence="1" id="KW-0472">Membrane</keyword>
<feature type="transmembrane region" description="Helical" evidence="1">
    <location>
        <begin position="6"/>
        <end position="27"/>
    </location>
</feature>
<organism evidence="2 3">
    <name type="scientific">Candidatus Enterocola intestinipullorum</name>
    <dbReference type="NCBI Taxonomy" id="2840783"/>
    <lineage>
        <taxon>Bacteria</taxon>
        <taxon>Pseudomonadati</taxon>
        <taxon>Bacteroidota</taxon>
        <taxon>Bacteroidia</taxon>
        <taxon>Bacteroidales</taxon>
        <taxon>Candidatus Enterocola</taxon>
    </lineage>
</organism>
<feature type="non-terminal residue" evidence="2">
    <location>
        <position position="54"/>
    </location>
</feature>
<evidence type="ECO:0000313" key="2">
    <source>
        <dbReference type="EMBL" id="MBO8447400.1"/>
    </source>
</evidence>
<evidence type="ECO:0000313" key="3">
    <source>
        <dbReference type="Proteomes" id="UP000823637"/>
    </source>
</evidence>